<sequence length="129" mass="14717">MRTYTKVQKRGSVGRCIDVTRYKGYDDLRRDLARMFGIEGQLEDTYRTEWKLVYVDHENDILLVGDDPWEEFVSCVQSIKILSAAEVQQMSLDGNLTSLSVRTEACSGSNSGNPWRGQFDDASFASFHH</sequence>
<comment type="subcellular location">
    <subcellularLocation>
        <location evidence="1 6">Nucleus</location>
    </subcellularLocation>
</comment>
<keyword evidence="4 6" id="KW-0539">Nucleus</keyword>
<dbReference type="PROSITE" id="PS51745">
    <property type="entry name" value="PB1"/>
    <property type="match status" value="1"/>
</dbReference>
<dbReference type="SUPFAM" id="SSF54277">
    <property type="entry name" value="CAD &amp; PB1 domains"/>
    <property type="match status" value="1"/>
</dbReference>
<evidence type="ECO:0000256" key="3">
    <source>
        <dbReference type="ARBA" id="ARBA00023163"/>
    </source>
</evidence>
<evidence type="ECO:0000256" key="6">
    <source>
        <dbReference type="RuleBase" id="RU004549"/>
    </source>
</evidence>
<dbReference type="PANTHER" id="PTHR31384:SF21">
    <property type="entry name" value="AUXIN RESPONSE FACTOR 19"/>
    <property type="match status" value="1"/>
</dbReference>
<evidence type="ECO:0000256" key="4">
    <source>
        <dbReference type="ARBA" id="ARBA00023242"/>
    </source>
</evidence>
<gene>
    <name evidence="8" type="ORF">B296_00039011</name>
</gene>
<dbReference type="PANTHER" id="PTHR31384">
    <property type="entry name" value="AUXIN RESPONSE FACTOR 4-RELATED"/>
    <property type="match status" value="1"/>
</dbReference>
<dbReference type="GO" id="GO:0006355">
    <property type="term" value="P:regulation of DNA-templated transcription"/>
    <property type="evidence" value="ECO:0007669"/>
    <property type="project" value="InterPro"/>
</dbReference>
<keyword evidence="5 6" id="KW-0927">Auxin signaling pathway</keyword>
<comment type="caution">
    <text evidence="8">The sequence shown here is derived from an EMBL/GenBank/DDBJ whole genome shotgun (WGS) entry which is preliminary data.</text>
</comment>
<keyword evidence="6" id="KW-0678">Repressor</keyword>
<evidence type="ECO:0000256" key="2">
    <source>
        <dbReference type="ARBA" id="ARBA00023015"/>
    </source>
</evidence>
<dbReference type="GO" id="GO:0009734">
    <property type="term" value="P:auxin-activated signaling pathway"/>
    <property type="evidence" value="ECO:0007669"/>
    <property type="project" value="UniProtKB-UniRule"/>
</dbReference>
<reference evidence="8 9" key="1">
    <citation type="journal article" date="2014" name="Agronomy (Basel)">
        <title>A Draft Genome Sequence for Ensete ventricosum, the Drought-Tolerant Tree Against Hunger.</title>
        <authorList>
            <person name="Harrison J."/>
            <person name="Moore K.A."/>
            <person name="Paszkiewicz K."/>
            <person name="Jones T."/>
            <person name="Grant M."/>
            <person name="Ambacheew D."/>
            <person name="Muzemil S."/>
            <person name="Studholme D.J."/>
        </authorList>
    </citation>
    <scope>NUCLEOTIDE SEQUENCE [LARGE SCALE GENOMIC DNA]</scope>
</reference>
<dbReference type="InterPro" id="IPR044835">
    <property type="entry name" value="ARF_plant"/>
</dbReference>
<dbReference type="GO" id="GO:0003677">
    <property type="term" value="F:DNA binding"/>
    <property type="evidence" value="ECO:0007669"/>
    <property type="project" value="InterPro"/>
</dbReference>
<dbReference type="EMBL" id="AMZH03013117">
    <property type="protein sequence ID" value="RRT49793.1"/>
    <property type="molecule type" value="Genomic_DNA"/>
</dbReference>
<keyword evidence="3 6" id="KW-0804">Transcription</keyword>
<evidence type="ECO:0000256" key="5">
    <source>
        <dbReference type="ARBA" id="ARBA00023294"/>
    </source>
</evidence>
<evidence type="ECO:0000313" key="9">
    <source>
        <dbReference type="Proteomes" id="UP000287651"/>
    </source>
</evidence>
<protein>
    <recommendedName>
        <fullName evidence="6">Auxin-responsive protein</fullName>
    </recommendedName>
</protein>
<feature type="domain" description="PB1" evidence="7">
    <location>
        <begin position="2"/>
        <end position="86"/>
    </location>
</feature>
<organism evidence="8 9">
    <name type="scientific">Ensete ventricosum</name>
    <name type="common">Abyssinian banana</name>
    <name type="synonym">Musa ensete</name>
    <dbReference type="NCBI Taxonomy" id="4639"/>
    <lineage>
        <taxon>Eukaryota</taxon>
        <taxon>Viridiplantae</taxon>
        <taxon>Streptophyta</taxon>
        <taxon>Embryophyta</taxon>
        <taxon>Tracheophyta</taxon>
        <taxon>Spermatophyta</taxon>
        <taxon>Magnoliopsida</taxon>
        <taxon>Liliopsida</taxon>
        <taxon>Zingiberales</taxon>
        <taxon>Musaceae</taxon>
        <taxon>Ensete</taxon>
    </lineage>
</organism>
<dbReference type="InterPro" id="IPR033389">
    <property type="entry name" value="AUX/IAA_dom"/>
</dbReference>
<dbReference type="Gene3D" id="3.10.20.90">
    <property type="entry name" value="Phosphatidylinositol 3-kinase Catalytic Subunit, Chain A, domain 1"/>
    <property type="match status" value="1"/>
</dbReference>
<evidence type="ECO:0000256" key="1">
    <source>
        <dbReference type="ARBA" id="ARBA00004123"/>
    </source>
</evidence>
<dbReference type="AlphaFoldDB" id="A0A426YDL8"/>
<comment type="function">
    <text evidence="6">Aux/IAA proteins are short-lived transcriptional factors that function as repressors of early auxin response genes at low auxin concentrations.</text>
</comment>
<dbReference type="InterPro" id="IPR053793">
    <property type="entry name" value="PB1-like"/>
</dbReference>
<dbReference type="Proteomes" id="UP000287651">
    <property type="component" value="Unassembled WGS sequence"/>
</dbReference>
<comment type="similarity">
    <text evidence="6">Belongs to the Aux/IAA family.</text>
</comment>
<proteinExistence type="inferred from homology"/>
<name>A0A426YDL8_ENSVE</name>
<evidence type="ECO:0000259" key="7">
    <source>
        <dbReference type="PROSITE" id="PS51745"/>
    </source>
</evidence>
<dbReference type="Pfam" id="PF02309">
    <property type="entry name" value="AUX_IAA"/>
    <property type="match status" value="1"/>
</dbReference>
<evidence type="ECO:0000313" key="8">
    <source>
        <dbReference type="EMBL" id="RRT49793.1"/>
    </source>
</evidence>
<accession>A0A426YDL8</accession>
<dbReference type="GO" id="GO:0005634">
    <property type="term" value="C:nucleus"/>
    <property type="evidence" value="ECO:0007669"/>
    <property type="project" value="UniProtKB-SubCell"/>
</dbReference>
<keyword evidence="2 6" id="KW-0805">Transcription regulation</keyword>
<dbReference type="FunFam" id="3.10.20.90:FF:000047">
    <property type="entry name" value="Auxin response factor"/>
    <property type="match status" value="1"/>
</dbReference>
<comment type="subunit">
    <text evidence="6">Homodimers and heterodimers.</text>
</comment>